<sequence>MQTTGARRTVCLNVNGASKKSHENEGEERLRNGDQVSAAIPQTNPQIRSLPAGPAKSQL</sequence>
<name>A0A9P8TVJ4_9HYPO</name>
<dbReference type="AlphaFoldDB" id="A0A9P8TVJ4"/>
<proteinExistence type="predicted"/>
<dbReference type="Proteomes" id="UP000827724">
    <property type="component" value="Unassembled WGS sequence"/>
</dbReference>
<protein>
    <submittedName>
        <fullName evidence="2">Uncharacterized protein</fullName>
    </submittedName>
</protein>
<feature type="compositionally biased region" description="Basic and acidic residues" evidence="1">
    <location>
        <begin position="20"/>
        <end position="32"/>
    </location>
</feature>
<reference evidence="2" key="1">
    <citation type="submission" date="2021-08" db="EMBL/GenBank/DDBJ databases">
        <title>Chromosome-Level Trichoderma cornu-damae using Hi-C Data.</title>
        <authorList>
            <person name="Kim C.S."/>
        </authorList>
    </citation>
    <scope>NUCLEOTIDE SEQUENCE</scope>
    <source>
        <strain evidence="2">KA19-0412C</strain>
    </source>
</reference>
<evidence type="ECO:0000313" key="3">
    <source>
        <dbReference type="Proteomes" id="UP000827724"/>
    </source>
</evidence>
<evidence type="ECO:0000313" key="2">
    <source>
        <dbReference type="EMBL" id="KAH6605289.1"/>
    </source>
</evidence>
<gene>
    <name evidence="2" type="ORF">Trco_006996</name>
</gene>
<keyword evidence="3" id="KW-1185">Reference proteome</keyword>
<feature type="region of interest" description="Disordered" evidence="1">
    <location>
        <begin position="1"/>
        <end position="59"/>
    </location>
</feature>
<evidence type="ECO:0000256" key="1">
    <source>
        <dbReference type="SAM" id="MobiDB-lite"/>
    </source>
</evidence>
<dbReference type="EMBL" id="JAIWOZ010000005">
    <property type="protein sequence ID" value="KAH6605289.1"/>
    <property type="molecule type" value="Genomic_DNA"/>
</dbReference>
<organism evidence="2 3">
    <name type="scientific">Trichoderma cornu-damae</name>
    <dbReference type="NCBI Taxonomy" id="654480"/>
    <lineage>
        <taxon>Eukaryota</taxon>
        <taxon>Fungi</taxon>
        <taxon>Dikarya</taxon>
        <taxon>Ascomycota</taxon>
        <taxon>Pezizomycotina</taxon>
        <taxon>Sordariomycetes</taxon>
        <taxon>Hypocreomycetidae</taxon>
        <taxon>Hypocreales</taxon>
        <taxon>Hypocreaceae</taxon>
        <taxon>Trichoderma</taxon>
    </lineage>
</organism>
<comment type="caution">
    <text evidence="2">The sequence shown here is derived from an EMBL/GenBank/DDBJ whole genome shotgun (WGS) entry which is preliminary data.</text>
</comment>
<accession>A0A9P8TVJ4</accession>